<dbReference type="EMBL" id="QMFY01000010">
    <property type="protein sequence ID" value="RAV99650.1"/>
    <property type="molecule type" value="Genomic_DNA"/>
</dbReference>
<organism evidence="2 3">
    <name type="scientific">Pseudochryseolinea flava</name>
    <dbReference type="NCBI Taxonomy" id="2059302"/>
    <lineage>
        <taxon>Bacteria</taxon>
        <taxon>Pseudomonadati</taxon>
        <taxon>Bacteroidota</taxon>
        <taxon>Cytophagia</taxon>
        <taxon>Cytophagales</taxon>
        <taxon>Fulvivirgaceae</taxon>
        <taxon>Pseudochryseolinea</taxon>
    </lineage>
</organism>
<protein>
    <recommendedName>
        <fullName evidence="4">CHAT domain-containing protein</fullName>
    </recommendedName>
</protein>
<evidence type="ECO:0000313" key="2">
    <source>
        <dbReference type="EMBL" id="RAV99650.1"/>
    </source>
</evidence>
<gene>
    <name evidence="2" type="ORF">DQQ10_18815</name>
</gene>
<evidence type="ECO:0000313" key="3">
    <source>
        <dbReference type="Proteomes" id="UP000251889"/>
    </source>
</evidence>
<sequence>MFPTMNKKLLILRACGVSGEREECDNIKIQAQLYGILVSDFCPKTNEELETILHAGETYDYIYLSSHGNIDGFGNEQSTISYSWFDFGVLLCGAACMNPDCIILLSCCRGGLNQIAYDLFYCCTKISYVVGPRQSLFPHDMLISFNILLYNIEHRNLDPIVACEKIKLGTDIRFICFDRLETEAETGYILRTAEYEREWKESLNEARKEANEPPVPIVEAEKA</sequence>
<feature type="region of interest" description="Disordered" evidence="1">
    <location>
        <begin position="203"/>
        <end position="223"/>
    </location>
</feature>
<dbReference type="AlphaFoldDB" id="A0A364Y065"/>
<reference evidence="2 3" key="1">
    <citation type="submission" date="2018-06" db="EMBL/GenBank/DDBJ databases">
        <title>Chryseolinea flavus sp. nov., a member of the phylum Bacteroidetes isolated from soil.</title>
        <authorList>
            <person name="Li Y."/>
            <person name="Wang J."/>
        </authorList>
    </citation>
    <scope>NUCLEOTIDE SEQUENCE [LARGE SCALE GENOMIC DNA]</scope>
    <source>
        <strain evidence="2 3">SDU1-6</strain>
    </source>
</reference>
<dbReference type="Proteomes" id="UP000251889">
    <property type="component" value="Unassembled WGS sequence"/>
</dbReference>
<name>A0A364Y065_9BACT</name>
<evidence type="ECO:0000256" key="1">
    <source>
        <dbReference type="SAM" id="MobiDB-lite"/>
    </source>
</evidence>
<comment type="caution">
    <text evidence="2">The sequence shown here is derived from an EMBL/GenBank/DDBJ whole genome shotgun (WGS) entry which is preliminary data.</text>
</comment>
<accession>A0A364Y065</accession>
<proteinExistence type="predicted"/>
<keyword evidence="3" id="KW-1185">Reference proteome</keyword>
<evidence type="ECO:0008006" key="4">
    <source>
        <dbReference type="Google" id="ProtNLM"/>
    </source>
</evidence>